<gene>
    <name evidence="2" type="ORF">ACH5RR_029334</name>
</gene>
<dbReference type="AlphaFoldDB" id="A0ABD2YSJ6"/>
<protein>
    <submittedName>
        <fullName evidence="2">Uncharacterized protein</fullName>
    </submittedName>
</protein>
<evidence type="ECO:0000313" key="3">
    <source>
        <dbReference type="Proteomes" id="UP001630127"/>
    </source>
</evidence>
<comment type="caution">
    <text evidence="2">The sequence shown here is derived from an EMBL/GenBank/DDBJ whole genome shotgun (WGS) entry which is preliminary data.</text>
</comment>
<accession>A0ABD2YSJ6</accession>
<evidence type="ECO:0000256" key="1">
    <source>
        <dbReference type="SAM" id="MobiDB-lite"/>
    </source>
</evidence>
<name>A0ABD2YSJ6_9GENT</name>
<reference evidence="2 3" key="1">
    <citation type="submission" date="2024-11" db="EMBL/GenBank/DDBJ databases">
        <title>A near-complete genome assembly of Cinchona calisaya.</title>
        <authorList>
            <person name="Lian D.C."/>
            <person name="Zhao X.W."/>
            <person name="Wei L."/>
        </authorList>
    </citation>
    <scope>NUCLEOTIDE SEQUENCE [LARGE SCALE GENOMIC DNA]</scope>
    <source>
        <tissue evidence="2">Nenye</tissue>
    </source>
</reference>
<evidence type="ECO:0000313" key="2">
    <source>
        <dbReference type="EMBL" id="KAL3509933.1"/>
    </source>
</evidence>
<feature type="compositionally biased region" description="Basic and acidic residues" evidence="1">
    <location>
        <begin position="67"/>
        <end position="79"/>
    </location>
</feature>
<dbReference type="EMBL" id="JBJUIK010000012">
    <property type="protein sequence ID" value="KAL3509933.1"/>
    <property type="molecule type" value="Genomic_DNA"/>
</dbReference>
<organism evidence="2 3">
    <name type="scientific">Cinchona calisaya</name>
    <dbReference type="NCBI Taxonomy" id="153742"/>
    <lineage>
        <taxon>Eukaryota</taxon>
        <taxon>Viridiplantae</taxon>
        <taxon>Streptophyta</taxon>
        <taxon>Embryophyta</taxon>
        <taxon>Tracheophyta</taxon>
        <taxon>Spermatophyta</taxon>
        <taxon>Magnoliopsida</taxon>
        <taxon>eudicotyledons</taxon>
        <taxon>Gunneridae</taxon>
        <taxon>Pentapetalae</taxon>
        <taxon>asterids</taxon>
        <taxon>lamiids</taxon>
        <taxon>Gentianales</taxon>
        <taxon>Rubiaceae</taxon>
        <taxon>Cinchonoideae</taxon>
        <taxon>Cinchoneae</taxon>
        <taxon>Cinchona</taxon>
    </lineage>
</organism>
<proteinExistence type="predicted"/>
<dbReference type="Proteomes" id="UP001630127">
    <property type="component" value="Unassembled WGS sequence"/>
</dbReference>
<feature type="region of interest" description="Disordered" evidence="1">
    <location>
        <begin position="1"/>
        <end position="79"/>
    </location>
</feature>
<sequence length="132" mass="14921">MTCSTPTTNRKIENLTIAPDSSKASRDCMTPLRTQDKYPTTNRKIENLTIAPDSSKASRDCMTPPRTQDKPSPNHDVKTQEAWQHANKMTNDKEMKVQTDEYQKLLEDLKAEEILLPEKFAAGVLIEKPSDS</sequence>
<keyword evidence="3" id="KW-1185">Reference proteome</keyword>